<dbReference type="OrthoDB" id="63891at2759"/>
<dbReference type="InterPro" id="IPR011989">
    <property type="entry name" value="ARM-like"/>
</dbReference>
<evidence type="ECO:0000256" key="1">
    <source>
        <dbReference type="SAM" id="MobiDB-lite"/>
    </source>
</evidence>
<feature type="domain" description="TOG" evidence="2">
    <location>
        <begin position="118"/>
        <end position="348"/>
    </location>
</feature>
<dbReference type="PANTHER" id="PTHR21567">
    <property type="entry name" value="CLASP"/>
    <property type="match status" value="1"/>
</dbReference>
<dbReference type="PANTHER" id="PTHR21567:SF65">
    <property type="entry name" value="ARM REPEAT SUPERFAMILY PROTEIN"/>
    <property type="match status" value="1"/>
</dbReference>
<dbReference type="InterPro" id="IPR024395">
    <property type="entry name" value="CLASP_N_dom"/>
</dbReference>
<feature type="compositionally biased region" description="Polar residues" evidence="1">
    <location>
        <begin position="93"/>
        <end position="103"/>
    </location>
</feature>
<dbReference type="SMART" id="SM01349">
    <property type="entry name" value="TOG"/>
    <property type="match status" value="1"/>
</dbReference>
<comment type="caution">
    <text evidence="3">The sequence shown here is derived from an EMBL/GenBank/DDBJ whole genome shotgun (WGS) entry which is preliminary data.</text>
</comment>
<keyword evidence="4" id="KW-1185">Reference proteome</keyword>
<dbReference type="AlphaFoldDB" id="A0A371G812"/>
<dbReference type="InterPro" id="IPR034085">
    <property type="entry name" value="TOG"/>
</dbReference>
<dbReference type="GO" id="GO:0008017">
    <property type="term" value="F:microtubule binding"/>
    <property type="evidence" value="ECO:0007669"/>
    <property type="project" value="TreeGrafter"/>
</dbReference>
<dbReference type="GO" id="GO:0005881">
    <property type="term" value="C:cytoplasmic microtubule"/>
    <property type="evidence" value="ECO:0007669"/>
    <property type="project" value="TreeGrafter"/>
</dbReference>
<dbReference type="Pfam" id="PF12348">
    <property type="entry name" value="CLASP_N"/>
    <property type="match status" value="1"/>
</dbReference>
<gene>
    <name evidence="3" type="primary">Togaram1</name>
    <name evidence="3" type="ORF">CR513_31986</name>
</gene>
<reference evidence="3" key="1">
    <citation type="submission" date="2018-05" db="EMBL/GenBank/DDBJ databases">
        <title>Draft genome of Mucuna pruriens seed.</title>
        <authorList>
            <person name="Nnadi N.E."/>
            <person name="Vos R."/>
            <person name="Hasami M.H."/>
            <person name="Devisetty U.K."/>
            <person name="Aguiy J.C."/>
        </authorList>
    </citation>
    <scope>NUCLEOTIDE SEQUENCE [LARGE SCALE GENOMIC DNA]</scope>
    <source>
        <strain evidence="3">JCA_2017</strain>
    </source>
</reference>
<evidence type="ECO:0000313" key="3">
    <source>
        <dbReference type="EMBL" id="RDX86661.1"/>
    </source>
</evidence>
<dbReference type="Proteomes" id="UP000257109">
    <property type="component" value="Unassembled WGS sequence"/>
</dbReference>
<sequence>QRFTFKQTFPLRKLPLHTQDPQRLFPLLYEQSNFLYPSNFSVLHSLSFLDHLFALQHTLVMALRPIENALPTTPERPKKQPKIAVAIQKQDRASVNSENQAPLPSSGDATVDYVSSDNLKPLSDPEVQIQSLVEDLDSKNWTKVCESLNDARRFALYHSSLLFPFLGKIVLVVAKAMRNPRSALCKTAIMAAADIFNTFGDKLLDPSTSDAFDGLLLQLLLKASQDKRFVCEEADRALGSMVGSMTPLPLLQKLRVYVSHTNLRIRAKAAVSLSNCVSKMGLEEMEEFGMAGLIEVAVDLLNDRLPEARDAARSIATSMCHALTKDAEEKMELWQSFCQSKLPQIHALSILKIVKP</sequence>
<dbReference type="EMBL" id="QJKJ01006454">
    <property type="protein sequence ID" value="RDX86661.1"/>
    <property type="molecule type" value="Genomic_DNA"/>
</dbReference>
<name>A0A371G812_MUCPR</name>
<evidence type="ECO:0000313" key="4">
    <source>
        <dbReference type="Proteomes" id="UP000257109"/>
    </source>
</evidence>
<dbReference type="Gene3D" id="1.25.10.10">
    <property type="entry name" value="Leucine-rich Repeat Variant"/>
    <property type="match status" value="1"/>
</dbReference>
<feature type="region of interest" description="Disordered" evidence="1">
    <location>
        <begin position="89"/>
        <end position="108"/>
    </location>
</feature>
<dbReference type="InterPro" id="IPR016024">
    <property type="entry name" value="ARM-type_fold"/>
</dbReference>
<feature type="non-terminal residue" evidence="3">
    <location>
        <position position="1"/>
    </location>
</feature>
<proteinExistence type="predicted"/>
<organism evidence="3 4">
    <name type="scientific">Mucuna pruriens</name>
    <name type="common">Velvet bean</name>
    <name type="synonym">Dolichos pruriens</name>
    <dbReference type="NCBI Taxonomy" id="157652"/>
    <lineage>
        <taxon>Eukaryota</taxon>
        <taxon>Viridiplantae</taxon>
        <taxon>Streptophyta</taxon>
        <taxon>Embryophyta</taxon>
        <taxon>Tracheophyta</taxon>
        <taxon>Spermatophyta</taxon>
        <taxon>Magnoliopsida</taxon>
        <taxon>eudicotyledons</taxon>
        <taxon>Gunneridae</taxon>
        <taxon>Pentapetalae</taxon>
        <taxon>rosids</taxon>
        <taxon>fabids</taxon>
        <taxon>Fabales</taxon>
        <taxon>Fabaceae</taxon>
        <taxon>Papilionoideae</taxon>
        <taxon>50 kb inversion clade</taxon>
        <taxon>NPAAA clade</taxon>
        <taxon>indigoferoid/millettioid clade</taxon>
        <taxon>Phaseoleae</taxon>
        <taxon>Mucuna</taxon>
    </lineage>
</organism>
<dbReference type="SUPFAM" id="SSF48371">
    <property type="entry name" value="ARM repeat"/>
    <property type="match status" value="1"/>
</dbReference>
<dbReference type="GO" id="GO:0000226">
    <property type="term" value="P:microtubule cytoskeleton organization"/>
    <property type="evidence" value="ECO:0007669"/>
    <property type="project" value="TreeGrafter"/>
</dbReference>
<protein>
    <submittedName>
        <fullName evidence="3">TOG array regulator of axonemal microtubules protein 1</fullName>
    </submittedName>
</protein>
<accession>A0A371G812</accession>
<evidence type="ECO:0000259" key="2">
    <source>
        <dbReference type="SMART" id="SM01349"/>
    </source>
</evidence>